<dbReference type="Proteomes" id="UP001295740">
    <property type="component" value="Unassembled WGS sequence"/>
</dbReference>
<feature type="region of interest" description="Disordered" evidence="1">
    <location>
        <begin position="88"/>
        <end position="110"/>
    </location>
</feature>
<organism evidence="2 3">
    <name type="scientific">Anthostomella pinea</name>
    <dbReference type="NCBI Taxonomy" id="933095"/>
    <lineage>
        <taxon>Eukaryota</taxon>
        <taxon>Fungi</taxon>
        <taxon>Dikarya</taxon>
        <taxon>Ascomycota</taxon>
        <taxon>Pezizomycotina</taxon>
        <taxon>Sordariomycetes</taxon>
        <taxon>Xylariomycetidae</taxon>
        <taxon>Xylariales</taxon>
        <taxon>Xylariaceae</taxon>
        <taxon>Anthostomella</taxon>
    </lineage>
</organism>
<keyword evidence="3" id="KW-1185">Reference proteome</keyword>
<comment type="caution">
    <text evidence="2">The sequence shown here is derived from an EMBL/GenBank/DDBJ whole genome shotgun (WGS) entry which is preliminary data.</text>
</comment>
<dbReference type="EMBL" id="CAUWAG010000010">
    <property type="protein sequence ID" value="CAJ2507571.1"/>
    <property type="molecule type" value="Genomic_DNA"/>
</dbReference>
<name>A0AAI8VNA7_9PEZI</name>
<sequence>MPIGWYLAQGLHPLGPSSSDDEEGPCELPNGKIVCGSHGLVTCGRCCTSYDFGDNDEFEEDKEDGVEGDDELFPNTLARLLRERGVIPNQLDETDSEAPHMPDRFGPEMRRGTGRVFPTVFTPPSVHITPAELFHGKATYARLTR</sequence>
<feature type="compositionally biased region" description="Basic and acidic residues" evidence="1">
    <location>
        <begin position="97"/>
        <end position="110"/>
    </location>
</feature>
<protein>
    <submittedName>
        <fullName evidence="2">Uu.00g087570.m01.CDS01</fullName>
    </submittedName>
</protein>
<evidence type="ECO:0000313" key="2">
    <source>
        <dbReference type="EMBL" id="CAJ2507571.1"/>
    </source>
</evidence>
<evidence type="ECO:0000256" key="1">
    <source>
        <dbReference type="SAM" id="MobiDB-lite"/>
    </source>
</evidence>
<gene>
    <name evidence="2" type="ORF">KHLLAP_LOCUS8039</name>
</gene>
<evidence type="ECO:0000313" key="3">
    <source>
        <dbReference type="Proteomes" id="UP001295740"/>
    </source>
</evidence>
<dbReference type="AlphaFoldDB" id="A0AAI8VNA7"/>
<accession>A0AAI8VNA7</accession>
<reference evidence="2" key="1">
    <citation type="submission" date="2023-10" db="EMBL/GenBank/DDBJ databases">
        <authorList>
            <person name="Hackl T."/>
        </authorList>
    </citation>
    <scope>NUCLEOTIDE SEQUENCE</scope>
</reference>
<proteinExistence type="predicted"/>